<dbReference type="Proteomes" id="UP000037551">
    <property type="component" value="Unassembled WGS sequence"/>
</dbReference>
<reference evidence="4 5" key="1">
    <citation type="submission" date="2015-06" db="EMBL/GenBank/DDBJ databases">
        <title>Draft genome sequence of an Antarctic Pseudomonas sp. strain KG01 with full potential for biotechnological applications.</title>
        <authorList>
            <person name="Pavlov M.S."/>
            <person name="Lira F."/>
            <person name="Martinez J.L."/>
            <person name="Marshall S.H."/>
        </authorList>
    </citation>
    <scope>NUCLEOTIDE SEQUENCE [LARGE SCALE GENOMIC DNA]</scope>
    <source>
        <strain evidence="4 5">KG01</strain>
    </source>
</reference>
<dbReference type="InterPro" id="IPR054762">
    <property type="entry name" value="Gp19_RNaseH-like"/>
</dbReference>
<dbReference type="InterPro" id="IPR047987">
    <property type="entry name" value="Gp19-like_virus"/>
</dbReference>
<dbReference type="NCBIfam" id="NF033889">
    <property type="entry name" value="termin_lrg_T7"/>
    <property type="match status" value="1"/>
</dbReference>
<dbReference type="GO" id="GO:0004519">
    <property type="term" value="F:endonuclease activity"/>
    <property type="evidence" value="ECO:0007669"/>
    <property type="project" value="InterPro"/>
</dbReference>
<feature type="region of interest" description="Disordered" evidence="1">
    <location>
        <begin position="119"/>
        <end position="141"/>
    </location>
</feature>
<evidence type="ECO:0000256" key="2">
    <source>
        <dbReference type="SAM" id="Phobius"/>
    </source>
</evidence>
<feature type="domain" description="Terminase large subunit ribonuclease H-like" evidence="3">
    <location>
        <begin position="361"/>
        <end position="468"/>
    </location>
</feature>
<dbReference type="Pfam" id="PF22530">
    <property type="entry name" value="Terminase-T7_RNaseH-like"/>
    <property type="match status" value="1"/>
</dbReference>
<dbReference type="HAMAP" id="MF_04147">
    <property type="entry name" value="TERL_T7"/>
    <property type="match status" value="1"/>
</dbReference>
<evidence type="ECO:0000259" key="3">
    <source>
        <dbReference type="Pfam" id="PF22530"/>
    </source>
</evidence>
<feature type="transmembrane region" description="Helical" evidence="2">
    <location>
        <begin position="12"/>
        <end position="30"/>
    </location>
</feature>
<keyword evidence="2" id="KW-1133">Transmembrane helix</keyword>
<protein>
    <submittedName>
        <fullName evidence="4">DNA maturase B</fullName>
    </submittedName>
</protein>
<comment type="caution">
    <text evidence="4">The sequence shown here is derived from an EMBL/GenBank/DDBJ whole genome shotgun (WGS) entry which is preliminary data.</text>
</comment>
<dbReference type="EMBL" id="LFMW01000039">
    <property type="protein sequence ID" value="KMT52136.1"/>
    <property type="molecule type" value="Genomic_DNA"/>
</dbReference>
<dbReference type="OrthoDB" id="1634373at2"/>
<dbReference type="Gene3D" id="3.40.50.300">
    <property type="entry name" value="P-loop containing nucleotide triphosphate hydrolases"/>
    <property type="match status" value="1"/>
</dbReference>
<dbReference type="InterPro" id="IPR027417">
    <property type="entry name" value="P-loop_NTPase"/>
</dbReference>
<keyword evidence="2" id="KW-0812">Transmembrane</keyword>
<dbReference type="PATRIC" id="fig|1674920.3.peg.5610"/>
<gene>
    <name evidence="4" type="ORF">ACR52_27405</name>
</gene>
<evidence type="ECO:0000313" key="4">
    <source>
        <dbReference type="EMBL" id="KMT52136.1"/>
    </source>
</evidence>
<accession>A0A0J8IKE6</accession>
<name>A0A0J8IKE6_9PSED</name>
<organism evidence="4 5">
    <name type="scientific">Pseudomonas fildesensis</name>
    <dbReference type="NCBI Taxonomy" id="1674920"/>
    <lineage>
        <taxon>Bacteria</taxon>
        <taxon>Pseudomonadati</taxon>
        <taxon>Pseudomonadota</taxon>
        <taxon>Gammaproteobacteria</taxon>
        <taxon>Pseudomonadales</taxon>
        <taxon>Pseudomonadaceae</taxon>
        <taxon>Pseudomonas</taxon>
    </lineage>
</organism>
<sequence length="583" mass="65602">MTRTVRTGEQDIALLKRSFVAFLFVLWRALNLPKPTKCQIDMARTLSDGKQRRFILQAFRGIGKSFITCAFVVWKLWNNPQLKFLIVSASKERADANSIFIKRIIDLLPFLAELKTGPGQRDSSLSFDVGPAKPDHSPSVKSVGITGQLAGSRADILIADDVEVPNNSATQSARDHLGELVKEFDAILKPGEASTIIYLGTPQTEMTLYRELENRGYVTTIWPARYPKDQKDRESYGHRLAPMIANELEADGTLYWKPTDPVRFDDTDLRERELSYGKGGFALQFMLNPNLSDAEKYPLKLRDFIVGRFSLDTAPTTLQWLPNGNNEAKGLPNVGLKGDRFHRYETVGQASAPYSAKILVIDPSGRGKDETGYAVLYMLNGYIFLMDWGGFRGGYDDKTLQALADIGKRFKVNEVIIEGNFGDGMYVKLFSPVMTRTHRCAVTEVKSKGQKELRICDVLEPVLGSHKLVVSEDVITRDYETALNIDGTTDIKYSGFYQLSRITKDRGSLAHDDRLDALAIGVQFFTDSMEKDSEVGASEMLEEYLMQHMEDPLVGFEDHRQMMIGDVMMQYEEDGTTTNYMGW</sequence>
<dbReference type="GO" id="GO:0005524">
    <property type="term" value="F:ATP binding"/>
    <property type="evidence" value="ECO:0007669"/>
    <property type="project" value="InterPro"/>
</dbReference>
<evidence type="ECO:0000256" key="1">
    <source>
        <dbReference type="SAM" id="MobiDB-lite"/>
    </source>
</evidence>
<dbReference type="STRING" id="1674920.ACR52_27405"/>
<dbReference type="AlphaFoldDB" id="A0A0J8IKE6"/>
<dbReference type="GO" id="GO:0016887">
    <property type="term" value="F:ATP hydrolysis activity"/>
    <property type="evidence" value="ECO:0007669"/>
    <property type="project" value="InterPro"/>
</dbReference>
<proteinExistence type="inferred from homology"/>
<keyword evidence="5" id="KW-1185">Reference proteome</keyword>
<dbReference type="InterPro" id="IPR044271">
    <property type="entry name" value="Terminase_large_su_gp19"/>
</dbReference>
<keyword evidence="2" id="KW-0472">Membrane</keyword>
<evidence type="ECO:0000313" key="5">
    <source>
        <dbReference type="Proteomes" id="UP000037551"/>
    </source>
</evidence>